<reference evidence="2 3" key="1">
    <citation type="submission" date="2024-01" db="EMBL/GenBank/DDBJ databases">
        <title>A telomere-to-telomere, gap-free genome of sweet tea (Lithocarpus litseifolius).</title>
        <authorList>
            <person name="Zhou J."/>
        </authorList>
    </citation>
    <scope>NUCLEOTIDE SEQUENCE [LARGE SCALE GENOMIC DNA]</scope>
    <source>
        <strain evidence="2">Zhou-2022a</strain>
        <tissue evidence="2">Leaf</tissue>
    </source>
</reference>
<accession>A0AAW2DJD0</accession>
<evidence type="ECO:0000256" key="1">
    <source>
        <dbReference type="SAM" id="SignalP"/>
    </source>
</evidence>
<dbReference type="Gene3D" id="1.25.40.10">
    <property type="entry name" value="Tetratricopeptide repeat domain"/>
    <property type="match status" value="1"/>
</dbReference>
<keyword evidence="3" id="KW-1185">Reference proteome</keyword>
<gene>
    <name evidence="2" type="ORF">SO802_010268</name>
</gene>
<feature type="chain" id="PRO_5043777636" description="Pentatricopeptide repeat-containing protein" evidence="1">
    <location>
        <begin position="20"/>
        <end position="112"/>
    </location>
</feature>
<organism evidence="2 3">
    <name type="scientific">Lithocarpus litseifolius</name>
    <dbReference type="NCBI Taxonomy" id="425828"/>
    <lineage>
        <taxon>Eukaryota</taxon>
        <taxon>Viridiplantae</taxon>
        <taxon>Streptophyta</taxon>
        <taxon>Embryophyta</taxon>
        <taxon>Tracheophyta</taxon>
        <taxon>Spermatophyta</taxon>
        <taxon>Magnoliopsida</taxon>
        <taxon>eudicotyledons</taxon>
        <taxon>Gunneridae</taxon>
        <taxon>Pentapetalae</taxon>
        <taxon>rosids</taxon>
        <taxon>fabids</taxon>
        <taxon>Fagales</taxon>
        <taxon>Fagaceae</taxon>
        <taxon>Lithocarpus</taxon>
    </lineage>
</organism>
<dbReference type="GO" id="GO:0009451">
    <property type="term" value="P:RNA modification"/>
    <property type="evidence" value="ECO:0007669"/>
    <property type="project" value="InterPro"/>
</dbReference>
<evidence type="ECO:0000313" key="3">
    <source>
        <dbReference type="Proteomes" id="UP001459277"/>
    </source>
</evidence>
<dbReference type="AlphaFoldDB" id="A0AAW2DJD0"/>
<feature type="signal peptide" evidence="1">
    <location>
        <begin position="1"/>
        <end position="19"/>
    </location>
</feature>
<dbReference type="Proteomes" id="UP001459277">
    <property type="component" value="Unassembled WGS sequence"/>
</dbReference>
<evidence type="ECO:0000313" key="2">
    <source>
        <dbReference type="EMBL" id="KAL0008766.1"/>
    </source>
</evidence>
<comment type="caution">
    <text evidence="2">The sequence shown here is derived from an EMBL/GenBank/DDBJ whole genome shotgun (WGS) entry which is preliminary data.</text>
</comment>
<dbReference type="PANTHER" id="PTHR47926:SF426">
    <property type="entry name" value="TETRATRICOPEPTIDE-LIKE HELICAL DOMAIN SUPERFAMILY, DYW DOMAIN-CONTAINING PROTEIN"/>
    <property type="match status" value="1"/>
</dbReference>
<dbReference type="PANTHER" id="PTHR47926">
    <property type="entry name" value="PENTATRICOPEPTIDE REPEAT-CONTAINING PROTEIN"/>
    <property type="match status" value="1"/>
</dbReference>
<protein>
    <recommendedName>
        <fullName evidence="4">Pentatricopeptide repeat-containing protein</fullName>
    </recommendedName>
</protein>
<dbReference type="EMBL" id="JAZDWU010000003">
    <property type="protein sequence ID" value="KAL0008766.1"/>
    <property type="molecule type" value="Genomic_DNA"/>
</dbReference>
<evidence type="ECO:0008006" key="4">
    <source>
        <dbReference type="Google" id="ProtNLM"/>
    </source>
</evidence>
<dbReference type="GO" id="GO:0003723">
    <property type="term" value="F:RNA binding"/>
    <property type="evidence" value="ECO:0007669"/>
    <property type="project" value="InterPro"/>
</dbReference>
<dbReference type="InterPro" id="IPR011990">
    <property type="entry name" value="TPR-like_helical_dom_sf"/>
</dbReference>
<keyword evidence="1" id="KW-0732">Signal</keyword>
<name>A0AAW2DJD0_9ROSI</name>
<sequence length="112" mass="12687">MLNGVTVLLWVFNMIPTKGTVNWNTYHGKLHAWDYGKGEEALLLFEKMLDLRAKPNSVTFTGVLSGCSHSQLVDKGLLIFDSISSNYSTEPDADHYSFMVFVLDRVDWLEEA</sequence>
<dbReference type="InterPro" id="IPR046960">
    <property type="entry name" value="PPR_At4g14850-like_plant"/>
</dbReference>
<proteinExistence type="predicted"/>